<dbReference type="EMBL" id="KN391459">
    <property type="protein sequence ID" value="KHG09561.1"/>
    <property type="molecule type" value="Genomic_DNA"/>
</dbReference>
<sequence>MATRYARVPSRGTVGDTWPCNIIVCRTRLRHTPMSLPVWTKIGYLQSQVATHFGPSPQA</sequence>
<gene>
    <name evidence="1" type="ORF">F383_15528</name>
</gene>
<name>A0A0B0NET7_GOSAR</name>
<accession>A0A0B0NET7</accession>
<evidence type="ECO:0000313" key="1">
    <source>
        <dbReference type="EMBL" id="KHG09561.1"/>
    </source>
</evidence>
<dbReference type="Proteomes" id="UP000032142">
    <property type="component" value="Unassembled WGS sequence"/>
</dbReference>
<protein>
    <submittedName>
        <fullName evidence="1">Uncharacterized protein</fullName>
    </submittedName>
</protein>
<reference evidence="2" key="1">
    <citation type="submission" date="2014-09" db="EMBL/GenBank/DDBJ databases">
        <authorList>
            <person name="Mudge J."/>
            <person name="Ramaraj T."/>
            <person name="Lindquist I.E."/>
            <person name="Bharti A.K."/>
            <person name="Sundararajan A."/>
            <person name="Cameron C.T."/>
            <person name="Woodward J.E."/>
            <person name="May G.D."/>
            <person name="Brubaker C."/>
            <person name="Broadhvest J."/>
            <person name="Wilkins T.A."/>
        </authorList>
    </citation>
    <scope>NUCLEOTIDE SEQUENCE</scope>
    <source>
        <strain evidence="2">cv. AKA8401</strain>
    </source>
</reference>
<proteinExistence type="predicted"/>
<dbReference type="AlphaFoldDB" id="A0A0B0NET7"/>
<keyword evidence="2" id="KW-1185">Reference proteome</keyword>
<organism evidence="1 2">
    <name type="scientific">Gossypium arboreum</name>
    <name type="common">Tree cotton</name>
    <name type="synonym">Gossypium nanking</name>
    <dbReference type="NCBI Taxonomy" id="29729"/>
    <lineage>
        <taxon>Eukaryota</taxon>
        <taxon>Viridiplantae</taxon>
        <taxon>Streptophyta</taxon>
        <taxon>Embryophyta</taxon>
        <taxon>Tracheophyta</taxon>
        <taxon>Spermatophyta</taxon>
        <taxon>Magnoliopsida</taxon>
        <taxon>eudicotyledons</taxon>
        <taxon>Gunneridae</taxon>
        <taxon>Pentapetalae</taxon>
        <taxon>rosids</taxon>
        <taxon>malvids</taxon>
        <taxon>Malvales</taxon>
        <taxon>Malvaceae</taxon>
        <taxon>Malvoideae</taxon>
        <taxon>Gossypium</taxon>
    </lineage>
</organism>
<evidence type="ECO:0000313" key="2">
    <source>
        <dbReference type="Proteomes" id="UP000032142"/>
    </source>
</evidence>